<accession>A0A7W7K4T6</accession>
<evidence type="ECO:0000256" key="1">
    <source>
        <dbReference type="SAM" id="Phobius"/>
    </source>
</evidence>
<feature type="transmembrane region" description="Helical" evidence="1">
    <location>
        <begin position="33"/>
        <end position="51"/>
    </location>
</feature>
<gene>
    <name evidence="2" type="ORF">HNP52_003713</name>
</gene>
<keyword evidence="3" id="KW-1185">Reference proteome</keyword>
<comment type="caution">
    <text evidence="2">The sequence shown here is derived from an EMBL/GenBank/DDBJ whole genome shotgun (WGS) entry which is preliminary data.</text>
</comment>
<dbReference type="Proteomes" id="UP000575241">
    <property type="component" value="Unassembled WGS sequence"/>
</dbReference>
<feature type="transmembrane region" description="Helical" evidence="1">
    <location>
        <begin position="185"/>
        <end position="203"/>
    </location>
</feature>
<feature type="transmembrane region" description="Helical" evidence="1">
    <location>
        <begin position="115"/>
        <end position="140"/>
    </location>
</feature>
<dbReference type="RefSeq" id="WP_184169066.1">
    <property type="nucleotide sequence ID" value="NZ_JACHLN010000003.1"/>
</dbReference>
<name>A0A7W7K4T6_9SPHN</name>
<keyword evidence="1" id="KW-1133">Transmembrane helix</keyword>
<feature type="transmembrane region" description="Helical" evidence="1">
    <location>
        <begin position="72"/>
        <end position="90"/>
    </location>
</feature>
<dbReference type="AlphaFoldDB" id="A0A7W7K4T6"/>
<reference evidence="2 3" key="1">
    <citation type="submission" date="2020-08" db="EMBL/GenBank/DDBJ databases">
        <title>Functional genomics of gut bacteria from endangered species of beetles.</title>
        <authorList>
            <person name="Carlos-Shanley C."/>
        </authorList>
    </citation>
    <scope>NUCLEOTIDE SEQUENCE [LARGE SCALE GENOMIC DNA]</scope>
    <source>
        <strain evidence="2 3">S00224</strain>
    </source>
</reference>
<keyword evidence="1" id="KW-0812">Transmembrane</keyword>
<dbReference type="EMBL" id="JACHLN010000003">
    <property type="protein sequence ID" value="MBB4840621.1"/>
    <property type="molecule type" value="Genomic_DNA"/>
</dbReference>
<evidence type="ECO:0000313" key="3">
    <source>
        <dbReference type="Proteomes" id="UP000575241"/>
    </source>
</evidence>
<evidence type="ECO:0000313" key="2">
    <source>
        <dbReference type="EMBL" id="MBB4840621.1"/>
    </source>
</evidence>
<feature type="transmembrane region" description="Helical" evidence="1">
    <location>
        <begin position="161"/>
        <end position="179"/>
    </location>
</feature>
<keyword evidence="1" id="KW-0472">Membrane</keyword>
<sequence length="226" mass="25795">MIVDWKVDLVKEKSLWQVYRASTKLTKSKFNQYTYLVLFVINGFISANWAINVQCDQAYKAVLLASDIGFNLSVQILGFLIGGFAIFATVTDHKLMIKLATVPMGGEGISVFKNVFFNFLSVFYIFLITLSVSVVVKIVGGVELFKININFSSDGLNIIKTLVNCFSFFIVSGLVAFSIIRLKSFIWNIYQAFITFLAVSELMDKEKERKLRRCRPLRKKYGFPRR</sequence>
<proteinExistence type="predicted"/>
<organism evidence="2 3">
    <name type="scientific">Sphingomonas kyeonggiensis</name>
    <dbReference type="NCBI Taxonomy" id="1268553"/>
    <lineage>
        <taxon>Bacteria</taxon>
        <taxon>Pseudomonadati</taxon>
        <taxon>Pseudomonadota</taxon>
        <taxon>Alphaproteobacteria</taxon>
        <taxon>Sphingomonadales</taxon>
        <taxon>Sphingomonadaceae</taxon>
        <taxon>Sphingomonas</taxon>
    </lineage>
</organism>
<protein>
    <submittedName>
        <fullName evidence="2">Uncharacterized protein</fullName>
    </submittedName>
</protein>